<keyword evidence="3 15" id="KW-0963">Cytoplasm</keyword>
<dbReference type="OrthoDB" id="538811at2759"/>
<evidence type="ECO:0000256" key="5">
    <source>
        <dbReference type="ARBA" id="ARBA00022703"/>
    </source>
</evidence>
<dbReference type="GO" id="GO:0007095">
    <property type="term" value="P:mitotic G2 DNA damage checkpoint signaling"/>
    <property type="evidence" value="ECO:0007669"/>
    <property type="project" value="UniProtKB-UniRule"/>
</dbReference>
<keyword evidence="5 15" id="KW-0053">Apoptosis</keyword>
<evidence type="ECO:0000256" key="7">
    <source>
        <dbReference type="ARBA" id="ARBA00022763"/>
    </source>
</evidence>
<evidence type="ECO:0000313" key="17">
    <source>
        <dbReference type="Proteomes" id="UP000270296"/>
    </source>
</evidence>
<evidence type="ECO:0000256" key="10">
    <source>
        <dbReference type="ARBA" id="ARBA00022853"/>
    </source>
</evidence>
<evidence type="ECO:0000256" key="12">
    <source>
        <dbReference type="ARBA" id="ARBA00023242"/>
    </source>
</evidence>
<keyword evidence="17" id="KW-1185">Reference proteome</keyword>
<proteinExistence type="inferred from homology"/>
<evidence type="ECO:0000256" key="1">
    <source>
        <dbReference type="ARBA" id="ARBA00004123"/>
    </source>
</evidence>
<reference evidence="18" key="1">
    <citation type="submission" date="2016-06" db="UniProtKB">
        <authorList>
            <consortium name="WormBaseParasite"/>
        </authorList>
    </citation>
    <scope>IDENTIFICATION</scope>
</reference>
<dbReference type="GO" id="GO:0005737">
    <property type="term" value="C:cytoplasm"/>
    <property type="evidence" value="ECO:0007669"/>
    <property type="project" value="UniProtKB-SubCell"/>
</dbReference>
<evidence type="ECO:0000313" key="16">
    <source>
        <dbReference type="EMBL" id="VDP52248.1"/>
    </source>
</evidence>
<evidence type="ECO:0000256" key="6">
    <source>
        <dbReference type="ARBA" id="ARBA00022737"/>
    </source>
</evidence>
<organism evidence="18">
    <name type="scientific">Soboliphyme baturini</name>
    <dbReference type="NCBI Taxonomy" id="241478"/>
    <lineage>
        <taxon>Eukaryota</taxon>
        <taxon>Metazoa</taxon>
        <taxon>Ecdysozoa</taxon>
        <taxon>Nematoda</taxon>
        <taxon>Enoplea</taxon>
        <taxon>Dorylaimia</taxon>
        <taxon>Dioctophymatida</taxon>
        <taxon>Dioctophymatoidea</taxon>
        <taxon>Soboliphymatidae</taxon>
        <taxon>Soboliphyme</taxon>
    </lineage>
</organism>
<evidence type="ECO:0000256" key="8">
    <source>
        <dbReference type="ARBA" id="ARBA00022776"/>
    </source>
</evidence>
<protein>
    <recommendedName>
        <fullName evidence="2 15">BRISC and BRCA1-A complex member 2</fullName>
    </recommendedName>
</protein>
<dbReference type="GO" id="GO:0006302">
    <property type="term" value="P:double-strand break repair"/>
    <property type="evidence" value="ECO:0007669"/>
    <property type="project" value="UniProtKB-UniRule"/>
</dbReference>
<dbReference type="AlphaFoldDB" id="A0A183JAE8"/>
<keyword evidence="11 15" id="KW-0234">DNA repair</keyword>
<dbReference type="GO" id="GO:0010212">
    <property type="term" value="P:response to ionizing radiation"/>
    <property type="evidence" value="ECO:0007669"/>
    <property type="project" value="UniProtKB-UniRule"/>
</dbReference>
<dbReference type="WBParaSite" id="SBAD_0001325901-mRNA-1">
    <property type="protein sequence ID" value="SBAD_0001325901-mRNA-1"/>
    <property type="gene ID" value="SBAD_0001325901"/>
</dbReference>
<evidence type="ECO:0000256" key="11">
    <source>
        <dbReference type="ARBA" id="ARBA00023204"/>
    </source>
</evidence>
<dbReference type="GO" id="GO:0051301">
    <property type="term" value="P:cell division"/>
    <property type="evidence" value="ECO:0007669"/>
    <property type="project" value="UniProtKB-UniRule"/>
</dbReference>
<evidence type="ECO:0000256" key="14">
    <source>
        <dbReference type="ARBA" id="ARBA00025766"/>
    </source>
</evidence>
<dbReference type="GO" id="GO:0070552">
    <property type="term" value="C:BRISC complex"/>
    <property type="evidence" value="ECO:0007669"/>
    <property type="project" value="UniProtKB-UniRule"/>
</dbReference>
<evidence type="ECO:0000256" key="13">
    <source>
        <dbReference type="ARBA" id="ARBA00023306"/>
    </source>
</evidence>
<keyword evidence="12 15" id="KW-0539">Nucleus</keyword>
<comment type="domain">
    <text evidence="15">Contains 2 ubiquitin-conjugating enzyme family-like (UEV-like) regions. These regions lack the critical Cys residues required for ubiquitination but retain the ability to bind ubiquitin.</text>
</comment>
<dbReference type="GO" id="GO:0006325">
    <property type="term" value="P:chromatin organization"/>
    <property type="evidence" value="ECO:0007669"/>
    <property type="project" value="UniProtKB-UniRule"/>
</dbReference>
<reference evidence="16 17" key="2">
    <citation type="submission" date="2018-11" db="EMBL/GenBank/DDBJ databases">
        <authorList>
            <consortium name="Pathogen Informatics"/>
        </authorList>
    </citation>
    <scope>NUCLEOTIDE SEQUENCE [LARGE SCALE GENOMIC DNA]</scope>
</reference>
<dbReference type="Proteomes" id="UP000270296">
    <property type="component" value="Unassembled WGS sequence"/>
</dbReference>
<name>A0A183JAE8_9BILA</name>
<dbReference type="EMBL" id="UZAM01019063">
    <property type="protein sequence ID" value="VDP52248.1"/>
    <property type="molecule type" value="Genomic_DNA"/>
</dbReference>
<dbReference type="GO" id="GO:0045739">
    <property type="term" value="P:positive regulation of DNA repair"/>
    <property type="evidence" value="ECO:0007669"/>
    <property type="project" value="UniProtKB-UniRule"/>
</dbReference>
<evidence type="ECO:0000256" key="15">
    <source>
        <dbReference type="RuleBase" id="RU368019"/>
    </source>
</evidence>
<dbReference type="GO" id="GO:0031593">
    <property type="term" value="F:polyubiquitin modification-dependent protein binding"/>
    <property type="evidence" value="ECO:0007669"/>
    <property type="project" value="UniProtKB-UniRule"/>
</dbReference>
<evidence type="ECO:0000256" key="9">
    <source>
        <dbReference type="ARBA" id="ARBA00022786"/>
    </source>
</evidence>
<keyword evidence="7 15" id="KW-0227">DNA damage</keyword>
<dbReference type="GO" id="GO:0006915">
    <property type="term" value="P:apoptotic process"/>
    <property type="evidence" value="ECO:0007669"/>
    <property type="project" value="UniProtKB-UniRule"/>
</dbReference>
<comment type="function">
    <text evidence="15">May play a role in homeostasis or cellular differentiation in cells of neural, epithelial and germline origins. May also act as a death receptor-associated anti-apoptotic protein, which inhibits the mitochondrial apoptotic pathway.</text>
</comment>
<keyword evidence="4 15" id="KW-0132">Cell division</keyword>
<comment type="similarity">
    <text evidence="14 15">Belongs to the BABAM2 family.</text>
</comment>
<dbReference type="PANTHER" id="PTHR15189:SF7">
    <property type="entry name" value="BRISC AND BRCA1-A COMPLEX MEMBER 2"/>
    <property type="match status" value="1"/>
</dbReference>
<evidence type="ECO:0000256" key="3">
    <source>
        <dbReference type="ARBA" id="ARBA00022490"/>
    </source>
</evidence>
<comment type="subunit">
    <text evidence="15">Component of the ARISC complex. Component of the BRCA1-A complex. Component of the BRISC complex. Binds polyubiquitin.</text>
</comment>
<dbReference type="PANTHER" id="PTHR15189">
    <property type="entry name" value="BRISC AND BRCA1-A COMPLEX MEMBER 2"/>
    <property type="match status" value="1"/>
</dbReference>
<keyword evidence="9 15" id="KW-0833">Ubl conjugation pathway</keyword>
<keyword evidence="8 15" id="KW-0498">Mitosis</keyword>
<evidence type="ECO:0000256" key="2">
    <source>
        <dbReference type="ARBA" id="ARBA00019438"/>
    </source>
</evidence>
<keyword evidence="6" id="KW-0677">Repeat</keyword>
<dbReference type="InterPro" id="IPR010358">
    <property type="entry name" value="BRE"/>
</dbReference>
<keyword evidence="10 15" id="KW-0156">Chromatin regulator</keyword>
<accession>A0A183JAE8</accession>
<evidence type="ECO:0000313" key="18">
    <source>
        <dbReference type="WBParaSite" id="SBAD_0001325901-mRNA-1"/>
    </source>
</evidence>
<evidence type="ECO:0000256" key="4">
    <source>
        <dbReference type="ARBA" id="ARBA00022618"/>
    </source>
</evidence>
<gene>
    <name evidence="16" type="ORF">SBAD_LOCUS12846</name>
</gene>
<dbReference type="Pfam" id="PF06113">
    <property type="entry name" value="BRE"/>
    <property type="match status" value="1"/>
</dbReference>
<comment type="subcellular location">
    <subcellularLocation>
        <location evidence="15">Cytoplasm</location>
    </subcellularLocation>
    <subcellularLocation>
        <location evidence="1 15">Nucleus</location>
    </subcellularLocation>
    <text evidence="15">Localizes at sites of DNA damage at double-strand breaks (DSBs).</text>
</comment>
<dbReference type="GO" id="GO:0070531">
    <property type="term" value="C:BRCA1-A complex"/>
    <property type="evidence" value="ECO:0007669"/>
    <property type="project" value="UniProtKB-UniRule"/>
</dbReference>
<sequence>MASDDEETEEVRLVPWLQRLVDTVLDYDGFRYTKARIWDIRTSELQVRYLDGPSKNGDRFGIALPYANHFLCARIAFVWIDENIRPEFYFDEEDFDPPLETLPEFLNWNPNDNTSLLRLLLAVRLCYKNYHVTLCRSIDLFRFHMDSLDKLMKDTKFVTPEDTDVFFYRRGASSGDAHFTMFIQLPNTAEIPKPMVPKVLFTCPNV</sequence>
<keyword evidence="13 15" id="KW-0131">Cell cycle</keyword>